<evidence type="ECO:0000256" key="3">
    <source>
        <dbReference type="ARBA" id="ARBA00022801"/>
    </source>
</evidence>
<feature type="domain" description="Metallo-beta-lactamase" evidence="5">
    <location>
        <begin position="24"/>
        <end position="204"/>
    </location>
</feature>
<dbReference type="GO" id="GO:0016787">
    <property type="term" value="F:hydrolase activity"/>
    <property type="evidence" value="ECO:0007669"/>
    <property type="project" value="UniProtKB-KW"/>
</dbReference>
<gene>
    <name evidence="6" type="ORF">SAMN04487824_1144</name>
</gene>
<dbReference type="STRING" id="604330.SAMN04489857_0015"/>
<organism evidence="6 7">
    <name type="scientific">Parafannyhessea umbonata</name>
    <dbReference type="NCBI Taxonomy" id="604330"/>
    <lineage>
        <taxon>Bacteria</taxon>
        <taxon>Bacillati</taxon>
        <taxon>Actinomycetota</taxon>
        <taxon>Coriobacteriia</taxon>
        <taxon>Coriobacteriales</taxon>
        <taxon>Atopobiaceae</taxon>
        <taxon>Parafannyhessea</taxon>
    </lineage>
</organism>
<dbReference type="PANTHER" id="PTHR46233">
    <property type="entry name" value="HYDROXYACYLGLUTATHIONE HYDROLASE GLOC"/>
    <property type="match status" value="1"/>
</dbReference>
<evidence type="ECO:0000256" key="2">
    <source>
        <dbReference type="ARBA" id="ARBA00022723"/>
    </source>
</evidence>
<dbReference type="CDD" id="cd06262">
    <property type="entry name" value="metallo-hydrolase-like_MBL-fold"/>
    <property type="match status" value="1"/>
</dbReference>
<keyword evidence="3" id="KW-0378">Hydrolase</keyword>
<dbReference type="EMBL" id="FMZL01000014">
    <property type="protein sequence ID" value="SDC42143.1"/>
    <property type="molecule type" value="Genomic_DNA"/>
</dbReference>
<evidence type="ECO:0000256" key="4">
    <source>
        <dbReference type="ARBA" id="ARBA00022833"/>
    </source>
</evidence>
<sequence length="218" mass="23154">MRPGRMLVLMAAEVYPLLARGVFATFGYFVIDGETGRGVLVDPGARPGLFLSAARERDWKIDAILLTHGHFDHMGAAGELRDAWSAPVRAHELADRYLLDPRLNLSADHGTPITLAGASKLSDGDRIPVGGIAGALEVLHVPGHTDDSCAFWCEQGGFALVGGAVYEGGPGLTAFPTGDGPRLRESIRKSILALLLDTMLLSGHSRPMTVAMLAASMR</sequence>
<dbReference type="Gene3D" id="3.60.15.10">
    <property type="entry name" value="Ribonuclease Z/Hydroxyacylglutathione hydrolase-like"/>
    <property type="match status" value="1"/>
</dbReference>
<dbReference type="InterPro" id="IPR051453">
    <property type="entry name" value="MBL_Glyoxalase_II"/>
</dbReference>
<keyword evidence="4" id="KW-0862">Zinc</keyword>
<keyword evidence="2" id="KW-0479">Metal-binding</keyword>
<dbReference type="Proteomes" id="UP000198528">
    <property type="component" value="Unassembled WGS sequence"/>
</dbReference>
<comment type="cofactor">
    <cofactor evidence="1">
        <name>Zn(2+)</name>
        <dbReference type="ChEBI" id="CHEBI:29105"/>
    </cofactor>
</comment>
<dbReference type="GO" id="GO:0046872">
    <property type="term" value="F:metal ion binding"/>
    <property type="evidence" value="ECO:0007669"/>
    <property type="project" value="UniProtKB-KW"/>
</dbReference>
<dbReference type="InterPro" id="IPR036866">
    <property type="entry name" value="RibonucZ/Hydroxyglut_hydro"/>
</dbReference>
<protein>
    <submittedName>
        <fullName evidence="6">Glyoxylase, beta-lactamase superfamily II</fullName>
    </submittedName>
</protein>
<evidence type="ECO:0000313" key="6">
    <source>
        <dbReference type="EMBL" id="SDC42143.1"/>
    </source>
</evidence>
<accession>A0A1G6LG40</accession>
<proteinExistence type="predicted"/>
<dbReference type="SMART" id="SM00849">
    <property type="entry name" value="Lactamase_B"/>
    <property type="match status" value="1"/>
</dbReference>
<reference evidence="7" key="1">
    <citation type="submission" date="2016-10" db="EMBL/GenBank/DDBJ databases">
        <authorList>
            <person name="Varghese N."/>
            <person name="Submissions S."/>
        </authorList>
    </citation>
    <scope>NUCLEOTIDE SEQUENCE [LARGE SCALE GENOMIC DNA]</scope>
    <source>
        <strain evidence="7">DSM 22619</strain>
    </source>
</reference>
<evidence type="ECO:0000313" key="7">
    <source>
        <dbReference type="Proteomes" id="UP000198528"/>
    </source>
</evidence>
<dbReference type="SUPFAM" id="SSF56281">
    <property type="entry name" value="Metallo-hydrolase/oxidoreductase"/>
    <property type="match status" value="1"/>
</dbReference>
<dbReference type="InterPro" id="IPR001279">
    <property type="entry name" value="Metallo-B-lactamas"/>
</dbReference>
<evidence type="ECO:0000259" key="5">
    <source>
        <dbReference type="SMART" id="SM00849"/>
    </source>
</evidence>
<dbReference type="AlphaFoldDB" id="A0A1G6LG40"/>
<evidence type="ECO:0000256" key="1">
    <source>
        <dbReference type="ARBA" id="ARBA00001947"/>
    </source>
</evidence>
<name>A0A1G6LG40_9ACTN</name>
<dbReference type="Pfam" id="PF00753">
    <property type="entry name" value="Lactamase_B"/>
    <property type="match status" value="1"/>
</dbReference>
<keyword evidence="7" id="KW-1185">Reference proteome</keyword>
<dbReference type="PANTHER" id="PTHR46233:SF3">
    <property type="entry name" value="HYDROXYACYLGLUTATHIONE HYDROLASE GLOC"/>
    <property type="match status" value="1"/>
</dbReference>